<evidence type="ECO:0000313" key="6">
    <source>
        <dbReference type="Proteomes" id="UP000623795"/>
    </source>
</evidence>
<dbReference type="EMBL" id="WTVN01000008">
    <property type="protein sequence ID" value="NMG43577.1"/>
    <property type="molecule type" value="Genomic_DNA"/>
</dbReference>
<dbReference type="PROSITE" id="PS00211">
    <property type="entry name" value="ABC_TRANSPORTER_1"/>
    <property type="match status" value="1"/>
</dbReference>
<name>A0ABX1PVV9_9RHOO</name>
<feature type="domain" description="ABC transporter" evidence="4">
    <location>
        <begin position="2"/>
        <end position="220"/>
    </location>
</feature>
<evidence type="ECO:0000313" key="5">
    <source>
        <dbReference type="EMBL" id="NMG43577.1"/>
    </source>
</evidence>
<dbReference type="SMART" id="SM00382">
    <property type="entry name" value="AAA"/>
    <property type="match status" value="1"/>
</dbReference>
<keyword evidence="3 5" id="KW-0067">ATP-binding</keyword>
<keyword evidence="2" id="KW-0547">Nucleotide-binding</keyword>
<keyword evidence="1" id="KW-0472">Membrane</keyword>
<reference evidence="5 6" key="1">
    <citation type="submission" date="2019-12" db="EMBL/GenBank/DDBJ databases">
        <title>Comparative genomics gives insights into the taxonomy of the Azoarcus-Aromatoleum group and reveals separate origins of nif in the plant-associated Azoarcus and non-plant-associated Aromatoleum sub-groups.</title>
        <authorList>
            <person name="Lafos M."/>
            <person name="Maluk M."/>
            <person name="Batista M."/>
            <person name="Junghare M."/>
            <person name="Carmona M."/>
            <person name="Faoro H."/>
            <person name="Cruz L.M."/>
            <person name="Battistoni F."/>
            <person name="De Souza E."/>
            <person name="Pedrosa F."/>
            <person name="Chen W.-M."/>
            <person name="Poole P.S."/>
            <person name="Dixon R.A."/>
            <person name="James E.K."/>
        </authorList>
    </citation>
    <scope>NUCLEOTIDE SEQUENCE [LARGE SCALE GENOMIC DNA]</scope>
    <source>
        <strain evidence="5 6">Td21</strain>
    </source>
</reference>
<evidence type="ECO:0000259" key="4">
    <source>
        <dbReference type="PROSITE" id="PS50893"/>
    </source>
</evidence>
<dbReference type="InterPro" id="IPR027417">
    <property type="entry name" value="P-loop_NTPase"/>
</dbReference>
<dbReference type="PANTHER" id="PTHR24220:SF470">
    <property type="entry name" value="CELL DIVISION ATP-BINDING PROTEIN FTSE"/>
    <property type="match status" value="1"/>
</dbReference>
<dbReference type="Proteomes" id="UP000623795">
    <property type="component" value="Unassembled WGS sequence"/>
</dbReference>
<evidence type="ECO:0000256" key="2">
    <source>
        <dbReference type="ARBA" id="ARBA00022741"/>
    </source>
</evidence>
<dbReference type="PROSITE" id="PS50893">
    <property type="entry name" value="ABC_TRANSPORTER_2"/>
    <property type="match status" value="1"/>
</dbReference>
<keyword evidence="1" id="KW-1003">Cell membrane</keyword>
<keyword evidence="6" id="KW-1185">Reference proteome</keyword>
<gene>
    <name evidence="5" type="ORF">GPA22_07505</name>
</gene>
<dbReference type="PANTHER" id="PTHR24220">
    <property type="entry name" value="IMPORT ATP-BINDING PROTEIN"/>
    <property type="match status" value="1"/>
</dbReference>
<dbReference type="GO" id="GO:0005524">
    <property type="term" value="F:ATP binding"/>
    <property type="evidence" value="ECO:0007669"/>
    <property type="project" value="UniProtKB-KW"/>
</dbReference>
<organism evidence="5 6">
    <name type="scientific">Aromatoleum toluvorans</name>
    <dbReference type="NCBI Taxonomy" id="92002"/>
    <lineage>
        <taxon>Bacteria</taxon>
        <taxon>Pseudomonadati</taxon>
        <taxon>Pseudomonadota</taxon>
        <taxon>Betaproteobacteria</taxon>
        <taxon>Rhodocyclales</taxon>
        <taxon>Rhodocyclaceae</taxon>
        <taxon>Aromatoleum</taxon>
    </lineage>
</organism>
<evidence type="ECO:0000256" key="1">
    <source>
        <dbReference type="ARBA" id="ARBA00022475"/>
    </source>
</evidence>
<accession>A0ABX1PVV9</accession>
<dbReference type="Pfam" id="PF00005">
    <property type="entry name" value="ABC_tran"/>
    <property type="match status" value="1"/>
</dbReference>
<dbReference type="SUPFAM" id="SSF52540">
    <property type="entry name" value="P-loop containing nucleoside triphosphate hydrolases"/>
    <property type="match status" value="1"/>
</dbReference>
<dbReference type="InterPro" id="IPR015854">
    <property type="entry name" value="ABC_transpr_LolD-like"/>
</dbReference>
<sequence length="220" mass="23651">MIVFNEVVKRYPGGYTALAGVSFEIRHGELAVLSGHSGAGKSTLLKLIAAIERPTSGSVSINGQDVPALRPRAIPYLRRNLGLVLQEHRLLYDRSVYDNVMLPLVIAGHPARDAVKRVAAALERVGLAGREREMPAGLSGGEQQRVAIARAIVNRPTILIADEPTAHLDTAYANEIANLFKSFNAAGVTVLVSTHDERLFAQHSPRRLVLSKGLLQGVGA</sequence>
<proteinExistence type="predicted"/>
<comment type="caution">
    <text evidence="5">The sequence shown here is derived from an EMBL/GenBank/DDBJ whole genome shotgun (WGS) entry which is preliminary data.</text>
</comment>
<dbReference type="InterPro" id="IPR003593">
    <property type="entry name" value="AAA+_ATPase"/>
</dbReference>
<evidence type="ECO:0000256" key="3">
    <source>
        <dbReference type="ARBA" id="ARBA00022840"/>
    </source>
</evidence>
<dbReference type="InterPro" id="IPR017871">
    <property type="entry name" value="ABC_transporter-like_CS"/>
</dbReference>
<dbReference type="RefSeq" id="WP_169255475.1">
    <property type="nucleotide sequence ID" value="NZ_WTVN01000008.1"/>
</dbReference>
<dbReference type="Gene3D" id="3.40.50.300">
    <property type="entry name" value="P-loop containing nucleotide triphosphate hydrolases"/>
    <property type="match status" value="1"/>
</dbReference>
<protein>
    <submittedName>
        <fullName evidence="5">ATP-binding cassette domain-containing protein</fullName>
    </submittedName>
</protein>
<dbReference type="InterPro" id="IPR003439">
    <property type="entry name" value="ABC_transporter-like_ATP-bd"/>
</dbReference>